<keyword evidence="3" id="KW-0812">Transmembrane</keyword>
<feature type="region of interest" description="Disordered" evidence="2">
    <location>
        <begin position="273"/>
        <end position="294"/>
    </location>
</feature>
<gene>
    <name evidence="5" type="ORF">CVT24_011418</name>
</gene>
<evidence type="ECO:0000256" key="2">
    <source>
        <dbReference type="SAM" id="MobiDB-lite"/>
    </source>
</evidence>
<dbReference type="EMBL" id="NHTK01006069">
    <property type="protein sequence ID" value="PPQ65263.1"/>
    <property type="molecule type" value="Genomic_DNA"/>
</dbReference>
<reference evidence="5 6" key="1">
    <citation type="journal article" date="2018" name="Evol. Lett.">
        <title>Horizontal gene cluster transfer increased hallucinogenic mushroom diversity.</title>
        <authorList>
            <person name="Reynolds H.T."/>
            <person name="Vijayakumar V."/>
            <person name="Gluck-Thaler E."/>
            <person name="Korotkin H.B."/>
            <person name="Matheny P.B."/>
            <person name="Slot J.C."/>
        </authorList>
    </citation>
    <scope>NUCLEOTIDE SEQUENCE [LARGE SCALE GENOMIC DNA]</scope>
    <source>
        <strain evidence="5 6">2629</strain>
    </source>
</reference>
<evidence type="ECO:0000313" key="5">
    <source>
        <dbReference type="EMBL" id="PPQ65263.1"/>
    </source>
</evidence>
<dbReference type="Proteomes" id="UP000284842">
    <property type="component" value="Unassembled WGS sequence"/>
</dbReference>
<organism evidence="5 6">
    <name type="scientific">Panaeolus cyanescens</name>
    <dbReference type="NCBI Taxonomy" id="181874"/>
    <lineage>
        <taxon>Eukaryota</taxon>
        <taxon>Fungi</taxon>
        <taxon>Dikarya</taxon>
        <taxon>Basidiomycota</taxon>
        <taxon>Agaricomycotina</taxon>
        <taxon>Agaricomycetes</taxon>
        <taxon>Agaricomycetidae</taxon>
        <taxon>Agaricales</taxon>
        <taxon>Agaricineae</taxon>
        <taxon>Galeropsidaceae</taxon>
        <taxon>Panaeolus</taxon>
    </lineage>
</organism>
<feature type="compositionally biased region" description="Polar residues" evidence="2">
    <location>
        <begin position="158"/>
        <end position="176"/>
    </location>
</feature>
<keyword evidence="6" id="KW-1185">Reference proteome</keyword>
<keyword evidence="3" id="KW-0472">Membrane</keyword>
<dbReference type="InterPro" id="IPR002889">
    <property type="entry name" value="WSC_carb-bd"/>
</dbReference>
<sequence length="317" mass="33419">MTSLSSASSRPSQIPALVPAPAGWTYIGCYQDDQLRVLDGGTRGALDMTVISCISLCQGNGFSIAGVENGTQCYCGNSIKVGAIQRTEPECGMACAGDASQRCGDVWRLNIYQAQSRPAAAPSISSSFTLPSDTNRPLAPAPSPSTSNPSSTAITSTGSLTFSATQPSSTRTGSENTLVTATYNTYSTNFPSFANISATAVTLPPPADQIFTPNDSHSPNSALSSAVVAGIAVATTAITAIILALLLVLMVRKWRRRKIEQAAMTQHAIVPDQYSPSTYRDTPPEDLPAYSDSQTTLEHTVMPTNLHVSKPRLKPSR</sequence>
<keyword evidence="1" id="KW-0677">Repeat</keyword>
<dbReference type="SMART" id="SM00321">
    <property type="entry name" value="WSC"/>
    <property type="match status" value="1"/>
</dbReference>
<dbReference type="InterPro" id="IPR051589">
    <property type="entry name" value="Sialate-O-sulfotransferase"/>
</dbReference>
<dbReference type="PANTHER" id="PTHR45964">
    <property type="entry name" value="WSCD FAMILY MEMBER CG9164"/>
    <property type="match status" value="1"/>
</dbReference>
<dbReference type="STRING" id="181874.A0A409VG69"/>
<feature type="region of interest" description="Disordered" evidence="2">
    <location>
        <begin position="122"/>
        <end position="176"/>
    </location>
</feature>
<comment type="caution">
    <text evidence="5">The sequence shown here is derived from an EMBL/GenBank/DDBJ whole genome shotgun (WGS) entry which is preliminary data.</text>
</comment>
<dbReference type="AlphaFoldDB" id="A0A409VG69"/>
<dbReference type="Pfam" id="PF01822">
    <property type="entry name" value="WSC"/>
    <property type="match status" value="1"/>
</dbReference>
<name>A0A409VG69_9AGAR</name>
<protein>
    <recommendedName>
        <fullName evidence="4">WSC domain-containing protein</fullName>
    </recommendedName>
</protein>
<evidence type="ECO:0000256" key="3">
    <source>
        <dbReference type="SAM" id="Phobius"/>
    </source>
</evidence>
<evidence type="ECO:0000259" key="4">
    <source>
        <dbReference type="PROSITE" id="PS51212"/>
    </source>
</evidence>
<accession>A0A409VG69</accession>
<evidence type="ECO:0000256" key="1">
    <source>
        <dbReference type="ARBA" id="ARBA00022737"/>
    </source>
</evidence>
<dbReference type="InParanoid" id="A0A409VG69"/>
<feature type="transmembrane region" description="Helical" evidence="3">
    <location>
        <begin position="226"/>
        <end position="251"/>
    </location>
</feature>
<dbReference type="OrthoDB" id="5985073at2759"/>
<feature type="compositionally biased region" description="Low complexity" evidence="2">
    <location>
        <begin position="144"/>
        <end position="157"/>
    </location>
</feature>
<dbReference type="PROSITE" id="PS51212">
    <property type="entry name" value="WSC"/>
    <property type="match status" value="1"/>
</dbReference>
<evidence type="ECO:0000313" key="6">
    <source>
        <dbReference type="Proteomes" id="UP000284842"/>
    </source>
</evidence>
<proteinExistence type="predicted"/>
<dbReference type="PANTHER" id="PTHR45964:SF5">
    <property type="entry name" value="WSCD FAMILY MEMBER CG9164"/>
    <property type="match status" value="1"/>
</dbReference>
<feature type="domain" description="WSC" evidence="4">
    <location>
        <begin position="23"/>
        <end position="115"/>
    </location>
</feature>
<keyword evidence="3" id="KW-1133">Transmembrane helix</keyword>